<dbReference type="PROSITE" id="PS50943">
    <property type="entry name" value="HTH_CROC1"/>
    <property type="match status" value="1"/>
</dbReference>
<name>A0A840N541_9BRAD</name>
<reference evidence="2 3" key="1">
    <citation type="submission" date="2020-08" db="EMBL/GenBank/DDBJ databases">
        <title>Genomic Encyclopedia of Type Strains, Phase IV (KMG-IV): sequencing the most valuable type-strain genomes for metagenomic binning, comparative biology and taxonomic classification.</title>
        <authorList>
            <person name="Goeker M."/>
        </authorList>
    </citation>
    <scope>NUCLEOTIDE SEQUENCE [LARGE SCALE GENOMIC DNA]</scope>
    <source>
        <strain evidence="2 3">DSM 17498</strain>
    </source>
</reference>
<dbReference type="Pfam" id="PF01381">
    <property type="entry name" value="HTH_3"/>
    <property type="match status" value="1"/>
</dbReference>
<dbReference type="SUPFAM" id="SSF47413">
    <property type="entry name" value="lambda repressor-like DNA-binding domains"/>
    <property type="match status" value="1"/>
</dbReference>
<evidence type="ECO:0000313" key="3">
    <source>
        <dbReference type="Proteomes" id="UP000521227"/>
    </source>
</evidence>
<evidence type="ECO:0000313" key="2">
    <source>
        <dbReference type="EMBL" id="MBB5054012.1"/>
    </source>
</evidence>
<protein>
    <submittedName>
        <fullName evidence="2">Transcriptional regulator with XRE-family HTH domain</fullName>
    </submittedName>
</protein>
<dbReference type="InterPro" id="IPR001387">
    <property type="entry name" value="Cro/C1-type_HTH"/>
</dbReference>
<gene>
    <name evidence="2" type="ORF">HNQ36_004012</name>
</gene>
<dbReference type="RefSeq" id="WP_184087758.1">
    <property type="nucleotide sequence ID" value="NZ_JACHIJ010000005.1"/>
</dbReference>
<dbReference type="EMBL" id="JACHIJ010000005">
    <property type="protein sequence ID" value="MBB5054012.1"/>
    <property type="molecule type" value="Genomic_DNA"/>
</dbReference>
<dbReference type="AlphaFoldDB" id="A0A840N541"/>
<accession>A0A840N541</accession>
<dbReference type="CDD" id="cd00093">
    <property type="entry name" value="HTH_XRE"/>
    <property type="match status" value="1"/>
</dbReference>
<dbReference type="GO" id="GO:0003677">
    <property type="term" value="F:DNA binding"/>
    <property type="evidence" value="ECO:0007669"/>
    <property type="project" value="InterPro"/>
</dbReference>
<comment type="caution">
    <text evidence="2">The sequence shown here is derived from an EMBL/GenBank/DDBJ whole genome shotgun (WGS) entry which is preliminary data.</text>
</comment>
<dbReference type="Gene3D" id="1.10.260.40">
    <property type="entry name" value="lambda repressor-like DNA-binding domains"/>
    <property type="match status" value="1"/>
</dbReference>
<proteinExistence type="predicted"/>
<sequence>MIQRADVIFLEELGQRVMAARDIRGMSRKTLAQTSGISERYIALLESGRGNISIVLLRRVSNAMAISMIDLIPSGKPHCRWTDAARSISPQAGKH</sequence>
<dbReference type="SMART" id="SM00530">
    <property type="entry name" value="HTH_XRE"/>
    <property type="match status" value="1"/>
</dbReference>
<dbReference type="InterPro" id="IPR010982">
    <property type="entry name" value="Lambda_DNA-bd_dom_sf"/>
</dbReference>
<evidence type="ECO:0000259" key="1">
    <source>
        <dbReference type="PROSITE" id="PS50943"/>
    </source>
</evidence>
<organism evidence="2 3">
    <name type="scientific">Afipia massiliensis</name>
    <dbReference type="NCBI Taxonomy" id="211460"/>
    <lineage>
        <taxon>Bacteria</taxon>
        <taxon>Pseudomonadati</taxon>
        <taxon>Pseudomonadota</taxon>
        <taxon>Alphaproteobacteria</taxon>
        <taxon>Hyphomicrobiales</taxon>
        <taxon>Nitrobacteraceae</taxon>
        <taxon>Afipia</taxon>
    </lineage>
</organism>
<feature type="domain" description="HTH cro/C1-type" evidence="1">
    <location>
        <begin position="19"/>
        <end position="71"/>
    </location>
</feature>
<dbReference type="Proteomes" id="UP000521227">
    <property type="component" value="Unassembled WGS sequence"/>
</dbReference>